<reference evidence="5 6" key="1">
    <citation type="journal article" date="2009" name="Nat. Genet.">
        <title>The genome of the cucumber, Cucumis sativus L.</title>
        <authorList>
            <person name="Huang S."/>
            <person name="Li R."/>
            <person name="Zhang Z."/>
            <person name="Li L."/>
            <person name="Gu X."/>
            <person name="Fan W."/>
            <person name="Lucas W.J."/>
            <person name="Wang X."/>
            <person name="Xie B."/>
            <person name="Ni P."/>
            <person name="Ren Y."/>
            <person name="Zhu H."/>
            <person name="Li J."/>
            <person name="Lin K."/>
            <person name="Jin W."/>
            <person name="Fei Z."/>
            <person name="Li G."/>
            <person name="Staub J."/>
            <person name="Kilian A."/>
            <person name="van der Vossen E.A."/>
            <person name="Wu Y."/>
            <person name="Guo J."/>
            <person name="He J."/>
            <person name="Jia Z."/>
            <person name="Ren Y."/>
            <person name="Tian G."/>
            <person name="Lu Y."/>
            <person name="Ruan J."/>
            <person name="Qian W."/>
            <person name="Wang M."/>
            <person name="Huang Q."/>
            <person name="Li B."/>
            <person name="Xuan Z."/>
            <person name="Cao J."/>
            <person name="Asan"/>
            <person name="Wu Z."/>
            <person name="Zhang J."/>
            <person name="Cai Q."/>
            <person name="Bai Y."/>
            <person name="Zhao B."/>
            <person name="Han Y."/>
            <person name="Li Y."/>
            <person name="Li X."/>
            <person name="Wang S."/>
            <person name="Shi Q."/>
            <person name="Liu S."/>
            <person name="Cho W.K."/>
            <person name="Kim J.Y."/>
            <person name="Xu Y."/>
            <person name="Heller-Uszynska K."/>
            <person name="Miao H."/>
            <person name="Cheng Z."/>
            <person name="Zhang S."/>
            <person name="Wu J."/>
            <person name="Yang Y."/>
            <person name="Kang H."/>
            <person name="Li M."/>
            <person name="Liang H."/>
            <person name="Ren X."/>
            <person name="Shi Z."/>
            <person name="Wen M."/>
            <person name="Jian M."/>
            <person name="Yang H."/>
            <person name="Zhang G."/>
            <person name="Yang Z."/>
            <person name="Chen R."/>
            <person name="Liu S."/>
            <person name="Li J."/>
            <person name="Ma L."/>
            <person name="Liu H."/>
            <person name="Zhou Y."/>
            <person name="Zhao J."/>
            <person name="Fang X."/>
            <person name="Li G."/>
            <person name="Fang L."/>
            <person name="Li Y."/>
            <person name="Liu D."/>
            <person name="Zheng H."/>
            <person name="Zhang Y."/>
            <person name="Qin N."/>
            <person name="Li Z."/>
            <person name="Yang G."/>
            <person name="Yang S."/>
            <person name="Bolund L."/>
            <person name="Kristiansen K."/>
            <person name="Zheng H."/>
            <person name="Li S."/>
            <person name="Zhang X."/>
            <person name="Yang H."/>
            <person name="Wang J."/>
            <person name="Sun R."/>
            <person name="Zhang B."/>
            <person name="Jiang S."/>
            <person name="Wang J."/>
            <person name="Du Y."/>
            <person name="Li S."/>
        </authorList>
    </citation>
    <scope>NUCLEOTIDE SEQUENCE [LARGE SCALE GENOMIC DNA]</scope>
    <source>
        <strain evidence="6">cv. 9930</strain>
    </source>
</reference>
<gene>
    <name evidence="5" type="ORF">Csa_3G611320</name>
</gene>
<evidence type="ECO:0000256" key="2">
    <source>
        <dbReference type="ARBA" id="ARBA00022737"/>
    </source>
</evidence>
<evidence type="ECO:0000256" key="1">
    <source>
        <dbReference type="ARBA" id="ARBA00006643"/>
    </source>
</evidence>
<dbReference type="PANTHER" id="PTHR47926:SF507">
    <property type="entry name" value="DYW DOMAIN-CONTAINING PROTEIN"/>
    <property type="match status" value="1"/>
</dbReference>
<dbReference type="InterPro" id="IPR046849">
    <property type="entry name" value="E2_motif"/>
</dbReference>
<dbReference type="EMBL" id="CM002924">
    <property type="protein sequence ID" value="KGN58307.1"/>
    <property type="molecule type" value="Genomic_DNA"/>
</dbReference>
<evidence type="ECO:0000313" key="6">
    <source>
        <dbReference type="Proteomes" id="UP000029981"/>
    </source>
</evidence>
<evidence type="ECO:0000256" key="3">
    <source>
        <dbReference type="PROSITE-ProRule" id="PRU00708"/>
    </source>
</evidence>
<dbReference type="GO" id="GO:0003723">
    <property type="term" value="F:RNA binding"/>
    <property type="evidence" value="ECO:0007669"/>
    <property type="project" value="InterPro"/>
</dbReference>
<dbReference type="FunFam" id="1.25.40.10:FF:000184">
    <property type="entry name" value="Pentatricopeptide repeat-containing protein, chloroplastic"/>
    <property type="match status" value="1"/>
</dbReference>
<dbReference type="Proteomes" id="UP000029981">
    <property type="component" value="Chromosome 3"/>
</dbReference>
<dbReference type="Gramene" id="KGN58307">
    <property type="protein sequence ID" value="KGN58307"/>
    <property type="gene ID" value="Csa_3G611320"/>
</dbReference>
<dbReference type="KEGG" id="csv:101204573"/>
<dbReference type="FunFam" id="1.25.40.10:FF:000427">
    <property type="entry name" value="Pentatricopeptide repeat-containing protein chloroplastic"/>
    <property type="match status" value="1"/>
</dbReference>
<sequence>MNNVYRLHCYIIKSSKQNDPLSLRTLLLSCVAAAPESLSYARYVFSRIPSPDTIAYNTIIRSHSRFFPSHSLFYFFSMRSNGIPLDNFTFPFVLKACSRLQINLHLHSLIVKYGLDSDIFVQNALICVYGYCGSLEMAVKVFDEMSERDSVSWSTVIASFLNNGYASEALDLFEKMQLEDKVVPDEVTMLSVISAISHLGDLELGRWVRAFIGRLGLGVSVALGTALIDMFSRCGSIDESIVVFEKMAVRNVLTWTALINGLGVHGRSTEALAMFHSMRKSGVQPDYVTFSGVLVACSHGGLVKEGWDIFESIRKVYRMDPLLDHYGCMVDILGRAGLLNEAYDFVERMPMKPNSIIWRTLLGACVNHNNLGLAEKVKAKISKISSSQNGDLVLLSNVYGAAGRWVEKASIRSKMREKRIGKEPGCSSINVDQTIHEFVSGDNSHPQSEDITKFLSSIIGDLRNRGYMMQTKNVLHDIEEEEREHSLSYHSEKLAVAFAILSMKDKRTIRIMKNLRICYDCHSFMKHISVRFERKIIIRDRNRFHHFEKGLCSCHDYW</sequence>
<dbReference type="AlphaFoldDB" id="A0A0A0LC76"/>
<dbReference type="PROSITE" id="PS51375">
    <property type="entry name" value="PPR"/>
    <property type="match status" value="3"/>
</dbReference>
<reference evidence="5 6" key="4">
    <citation type="journal article" date="2011" name="BMC Genomics">
        <title>RNA-Seq improves annotation of protein-coding genes in the cucumber genome.</title>
        <authorList>
            <person name="Li Z."/>
            <person name="Zhang Z."/>
            <person name="Yan P."/>
            <person name="Huang S."/>
            <person name="Fei Z."/>
            <person name="Lin K."/>
        </authorList>
    </citation>
    <scope>NUCLEOTIDE SEQUENCE [LARGE SCALE GENOMIC DNA]</scope>
    <source>
        <strain evidence="6">cv. 9930</strain>
    </source>
</reference>
<dbReference type="GO" id="GO:0008270">
    <property type="term" value="F:zinc ion binding"/>
    <property type="evidence" value="ECO:0007669"/>
    <property type="project" value="InterPro"/>
</dbReference>
<feature type="repeat" description="PPR" evidence="3">
    <location>
        <begin position="149"/>
        <end position="183"/>
    </location>
</feature>
<dbReference type="GO" id="GO:0009451">
    <property type="term" value="P:RNA modification"/>
    <property type="evidence" value="ECO:0007669"/>
    <property type="project" value="InterPro"/>
</dbReference>
<dbReference type="PANTHER" id="PTHR47926">
    <property type="entry name" value="PENTATRICOPEPTIDE REPEAT-CONTAINING PROTEIN"/>
    <property type="match status" value="1"/>
</dbReference>
<keyword evidence="6" id="KW-1185">Reference proteome</keyword>
<dbReference type="InterPro" id="IPR011990">
    <property type="entry name" value="TPR-like_helical_dom_sf"/>
</dbReference>
<dbReference type="Gene3D" id="1.25.40.10">
    <property type="entry name" value="Tetratricopeptide repeat domain"/>
    <property type="match status" value="2"/>
</dbReference>
<evidence type="ECO:0000313" key="5">
    <source>
        <dbReference type="EMBL" id="KGN58307.1"/>
    </source>
</evidence>
<dbReference type="Pfam" id="PF01535">
    <property type="entry name" value="PPR"/>
    <property type="match status" value="3"/>
</dbReference>
<dbReference type="NCBIfam" id="TIGR00756">
    <property type="entry name" value="PPR"/>
    <property type="match status" value="3"/>
</dbReference>
<dbReference type="InterPro" id="IPR032867">
    <property type="entry name" value="DYW_dom"/>
</dbReference>
<dbReference type="OrthoDB" id="185373at2759"/>
<dbReference type="InterPro" id="IPR002885">
    <property type="entry name" value="PPR_rpt"/>
</dbReference>
<comment type="similarity">
    <text evidence="1">Belongs to the PPR family. PCMP-H subfamily.</text>
</comment>
<accession>A0A0A0LC76</accession>
<name>A0A0A0LC76_CUCSA</name>
<reference evidence="5 6" key="3">
    <citation type="journal article" date="2010" name="BMC Genomics">
        <title>Transcriptome sequencing and comparative analysis of cucumber flowers with different sex types.</title>
        <authorList>
            <person name="Guo S."/>
            <person name="Zheng Y."/>
            <person name="Joung J.G."/>
            <person name="Liu S."/>
            <person name="Zhang Z."/>
            <person name="Crasta O.R."/>
            <person name="Sobral B.W."/>
            <person name="Xu Y."/>
            <person name="Huang S."/>
            <person name="Fei Z."/>
        </authorList>
    </citation>
    <scope>NUCLEOTIDE SEQUENCE [LARGE SCALE GENOMIC DNA]</scope>
    <source>
        <strain evidence="6">cv. 9930</strain>
    </source>
</reference>
<dbReference type="InterPro" id="IPR046960">
    <property type="entry name" value="PPR_At4g14850-like_plant"/>
</dbReference>
<dbReference type="Pfam" id="PF20430">
    <property type="entry name" value="Eplus_motif"/>
    <property type="match status" value="1"/>
</dbReference>
<proteinExistence type="inferred from homology"/>
<feature type="repeat" description="PPR" evidence="3">
    <location>
        <begin position="118"/>
        <end position="148"/>
    </location>
</feature>
<dbReference type="Pfam" id="PF14432">
    <property type="entry name" value="DYW_deaminase"/>
    <property type="match status" value="1"/>
</dbReference>
<keyword evidence="2" id="KW-0677">Repeat</keyword>
<feature type="domain" description="DYW" evidence="4">
    <location>
        <begin position="466"/>
        <end position="558"/>
    </location>
</feature>
<dbReference type="OMA" id="DPYHDGD"/>
<dbReference type="InterPro" id="IPR046848">
    <property type="entry name" value="E_motif"/>
</dbReference>
<dbReference type="Pfam" id="PF13041">
    <property type="entry name" value="PPR_2"/>
    <property type="match status" value="1"/>
</dbReference>
<evidence type="ECO:0000259" key="4">
    <source>
        <dbReference type="Pfam" id="PF14432"/>
    </source>
</evidence>
<protein>
    <recommendedName>
        <fullName evidence="4">DYW domain-containing protein</fullName>
    </recommendedName>
</protein>
<dbReference type="eggNOG" id="KOG4197">
    <property type="taxonomic scope" value="Eukaryota"/>
</dbReference>
<organism evidence="5 6">
    <name type="scientific">Cucumis sativus</name>
    <name type="common">Cucumber</name>
    <dbReference type="NCBI Taxonomy" id="3659"/>
    <lineage>
        <taxon>Eukaryota</taxon>
        <taxon>Viridiplantae</taxon>
        <taxon>Streptophyta</taxon>
        <taxon>Embryophyta</taxon>
        <taxon>Tracheophyta</taxon>
        <taxon>Spermatophyta</taxon>
        <taxon>Magnoliopsida</taxon>
        <taxon>eudicotyledons</taxon>
        <taxon>Gunneridae</taxon>
        <taxon>Pentapetalae</taxon>
        <taxon>rosids</taxon>
        <taxon>fabids</taxon>
        <taxon>Cucurbitales</taxon>
        <taxon>Cucurbitaceae</taxon>
        <taxon>Benincaseae</taxon>
        <taxon>Cucumis</taxon>
    </lineage>
</organism>
<feature type="repeat" description="PPR" evidence="3">
    <location>
        <begin position="251"/>
        <end position="285"/>
    </location>
</feature>
<dbReference type="Pfam" id="PF20431">
    <property type="entry name" value="E_motif"/>
    <property type="match status" value="1"/>
</dbReference>
<reference evidence="5 6" key="2">
    <citation type="journal article" date="2009" name="PLoS ONE">
        <title>An integrated genetic and cytogenetic map of the cucumber genome.</title>
        <authorList>
            <person name="Ren Y."/>
            <person name="Zhang Z."/>
            <person name="Liu J."/>
            <person name="Staub J.E."/>
            <person name="Han Y."/>
            <person name="Cheng Z."/>
            <person name="Li X."/>
            <person name="Lu J."/>
            <person name="Miao H."/>
            <person name="Kang H."/>
            <person name="Xie B."/>
            <person name="Gu X."/>
            <person name="Wang X."/>
            <person name="Du Y."/>
            <person name="Jin W."/>
            <person name="Huang S."/>
        </authorList>
    </citation>
    <scope>NUCLEOTIDE SEQUENCE [LARGE SCALE GENOMIC DNA]</scope>
    <source>
        <strain evidence="6">cv. 9930</strain>
    </source>
</reference>